<dbReference type="RefSeq" id="WP_051962763.1">
    <property type="nucleotide sequence ID" value="NZ_AP022557.1"/>
</dbReference>
<dbReference type="Proteomes" id="UP000501421">
    <property type="component" value="Chromosome"/>
</dbReference>
<name>A0A679FU94_9BACL</name>
<feature type="transmembrane region" description="Helical" evidence="1">
    <location>
        <begin position="9"/>
        <end position="27"/>
    </location>
</feature>
<keyword evidence="1" id="KW-1133">Transmembrane helix</keyword>
<reference evidence="3" key="1">
    <citation type="journal article" date="2020" name="Microbiol. Resour. Announc.">
        <title>Complete Genome Sequence of Geobacillus sp. Strain E55-1, Isolated from Mine Geyser in Japan.</title>
        <authorList>
            <person name="Miyazaki K."/>
            <person name="Hase E."/>
            <person name="Tokito N."/>
        </authorList>
    </citation>
    <scope>NUCLEOTIDE SEQUENCE [LARGE SCALE GENOMIC DNA]</scope>
    <source>
        <strain evidence="3">E55-1</strain>
    </source>
</reference>
<protein>
    <submittedName>
        <fullName evidence="2">Uncharacterized protein</fullName>
    </submittedName>
</protein>
<gene>
    <name evidence="2" type="ORF">GsuE55_33920</name>
</gene>
<evidence type="ECO:0000313" key="3">
    <source>
        <dbReference type="Proteomes" id="UP000501421"/>
    </source>
</evidence>
<feature type="transmembrane region" description="Helical" evidence="1">
    <location>
        <begin position="47"/>
        <end position="70"/>
    </location>
</feature>
<keyword evidence="1" id="KW-0472">Membrane</keyword>
<dbReference type="EMBL" id="AP022557">
    <property type="protein sequence ID" value="BBW98559.1"/>
    <property type="molecule type" value="Genomic_DNA"/>
</dbReference>
<proteinExistence type="predicted"/>
<keyword evidence="3" id="KW-1185">Reference proteome</keyword>
<keyword evidence="1" id="KW-0812">Transmembrane</keyword>
<dbReference type="AlphaFoldDB" id="A0A679FU94"/>
<organism evidence="2 3">
    <name type="scientific">Geobacillus subterraneus</name>
    <dbReference type="NCBI Taxonomy" id="129338"/>
    <lineage>
        <taxon>Bacteria</taxon>
        <taxon>Bacillati</taxon>
        <taxon>Bacillota</taxon>
        <taxon>Bacilli</taxon>
        <taxon>Bacillales</taxon>
        <taxon>Anoxybacillaceae</taxon>
        <taxon>Geobacillus</taxon>
    </lineage>
</organism>
<sequence>MNNFIEKGFMYGFVIGITLALIFVPYKTVTYMTGGVTATEYKEIPEYIINVLRVSFSSGVVASIIGLALYKKRRTKD</sequence>
<evidence type="ECO:0000313" key="2">
    <source>
        <dbReference type="EMBL" id="BBW98559.1"/>
    </source>
</evidence>
<evidence type="ECO:0000256" key="1">
    <source>
        <dbReference type="SAM" id="Phobius"/>
    </source>
</evidence>
<accession>A0A679FU94</accession>